<name>A0ABR1ZGQ1_9ROSI</name>
<sequence length="145" mass="16627">MTSFIHAYDSLDITVSKWYETPRRHAELIKSIFSIGSSTEFISISFTITFRSSTFLEYHSNSSVQEAKTRSKASVASRNHWTRNSCHEDIRMDSSRLAAVLVTLLLKHHAPDEAARARKQRQIDNSTESKDKPGRINQLAEEKRE</sequence>
<evidence type="ECO:0000256" key="1">
    <source>
        <dbReference type="SAM" id="MobiDB-lite"/>
    </source>
</evidence>
<proteinExistence type="predicted"/>
<reference evidence="2 3" key="1">
    <citation type="journal article" date="2024" name="G3 (Bethesda)">
        <title>Genome assembly of Hibiscus sabdariffa L. provides insights into metabolisms of medicinal natural products.</title>
        <authorList>
            <person name="Kim T."/>
        </authorList>
    </citation>
    <scope>NUCLEOTIDE SEQUENCE [LARGE SCALE GENOMIC DNA]</scope>
    <source>
        <strain evidence="2">TK-2024</strain>
        <tissue evidence="2">Old leaves</tissue>
    </source>
</reference>
<evidence type="ECO:0000313" key="3">
    <source>
        <dbReference type="Proteomes" id="UP001472677"/>
    </source>
</evidence>
<dbReference type="Proteomes" id="UP001472677">
    <property type="component" value="Unassembled WGS sequence"/>
</dbReference>
<dbReference type="EMBL" id="JBBPBM010002289">
    <property type="protein sequence ID" value="KAK8479396.1"/>
    <property type="molecule type" value="Genomic_DNA"/>
</dbReference>
<gene>
    <name evidence="2" type="ORF">V6N12_031446</name>
</gene>
<organism evidence="2 3">
    <name type="scientific">Hibiscus sabdariffa</name>
    <name type="common">roselle</name>
    <dbReference type="NCBI Taxonomy" id="183260"/>
    <lineage>
        <taxon>Eukaryota</taxon>
        <taxon>Viridiplantae</taxon>
        <taxon>Streptophyta</taxon>
        <taxon>Embryophyta</taxon>
        <taxon>Tracheophyta</taxon>
        <taxon>Spermatophyta</taxon>
        <taxon>Magnoliopsida</taxon>
        <taxon>eudicotyledons</taxon>
        <taxon>Gunneridae</taxon>
        <taxon>Pentapetalae</taxon>
        <taxon>rosids</taxon>
        <taxon>malvids</taxon>
        <taxon>Malvales</taxon>
        <taxon>Malvaceae</taxon>
        <taxon>Malvoideae</taxon>
        <taxon>Hibiscus</taxon>
    </lineage>
</organism>
<comment type="caution">
    <text evidence="2">The sequence shown here is derived from an EMBL/GenBank/DDBJ whole genome shotgun (WGS) entry which is preliminary data.</text>
</comment>
<feature type="region of interest" description="Disordered" evidence="1">
    <location>
        <begin position="112"/>
        <end position="145"/>
    </location>
</feature>
<evidence type="ECO:0000313" key="2">
    <source>
        <dbReference type="EMBL" id="KAK8479396.1"/>
    </source>
</evidence>
<protein>
    <submittedName>
        <fullName evidence="2">Uncharacterized protein</fullName>
    </submittedName>
</protein>
<accession>A0ABR1ZGQ1</accession>
<keyword evidence="3" id="KW-1185">Reference proteome</keyword>
<feature type="compositionally biased region" description="Basic and acidic residues" evidence="1">
    <location>
        <begin position="127"/>
        <end position="145"/>
    </location>
</feature>